<organism evidence="1 2">
    <name type="scientific">Geoglobus acetivorans</name>
    <dbReference type="NCBI Taxonomy" id="565033"/>
    <lineage>
        <taxon>Archaea</taxon>
        <taxon>Methanobacteriati</taxon>
        <taxon>Methanobacteriota</taxon>
        <taxon>Archaeoglobi</taxon>
        <taxon>Archaeoglobales</taxon>
        <taxon>Archaeoglobaceae</taxon>
        <taxon>Geoglobus</taxon>
    </lineage>
</organism>
<evidence type="ECO:0000313" key="1">
    <source>
        <dbReference type="EMBL" id="AIY90203.1"/>
    </source>
</evidence>
<sequence>MEDFVEVEGVKLGKKVVVFCPFCRRFHYHGAEGRKKTLYRMSHCQGMMGKVYKINVVDPLRSAIAHVVGDEQ</sequence>
<protein>
    <submittedName>
        <fullName evidence="1">Uncharacterized protein</fullName>
    </submittedName>
</protein>
<dbReference type="EMBL" id="CP009552">
    <property type="protein sequence ID" value="AIY90203.1"/>
    <property type="molecule type" value="Genomic_DNA"/>
</dbReference>
<gene>
    <name evidence="1" type="ORF">GACE_1161</name>
</gene>
<proteinExistence type="predicted"/>
<evidence type="ECO:0000313" key="2">
    <source>
        <dbReference type="Proteomes" id="UP000030624"/>
    </source>
</evidence>
<accession>A0A0A7GEB7</accession>
<dbReference type="STRING" id="565033.GACE_1161"/>
<dbReference type="GeneID" id="24797743"/>
<dbReference type="Proteomes" id="UP000030624">
    <property type="component" value="Chromosome"/>
</dbReference>
<dbReference type="RefSeq" id="WP_048091900.1">
    <property type="nucleotide sequence ID" value="NZ_CP009552.1"/>
</dbReference>
<dbReference type="AlphaFoldDB" id="A0A0A7GEB7"/>
<reference evidence="1 2" key="1">
    <citation type="journal article" date="2015" name="Appl. Environ. Microbiol.">
        <title>The Geoglobus acetivorans genome: Fe(III) reduction, acetate utilization, autotrophic growth, and degradation of aromatic compounds in a hyperthermophilic archaeon.</title>
        <authorList>
            <person name="Mardanov A.V."/>
            <person name="Slododkina G.B."/>
            <person name="Slobodkin A.I."/>
            <person name="Beletsky A.V."/>
            <person name="Gavrilov S.N."/>
            <person name="Kublanov I.V."/>
            <person name="Bonch-Osmolovskaya E.A."/>
            <person name="Skryabin K.G."/>
            <person name="Ravin N.V."/>
        </authorList>
    </citation>
    <scope>NUCLEOTIDE SEQUENCE [LARGE SCALE GENOMIC DNA]</scope>
    <source>
        <strain evidence="1 2">SBH6</strain>
    </source>
</reference>
<dbReference type="KEGG" id="gac:GACE_1161"/>
<dbReference type="HOGENOM" id="CLU_2712636_0_0_2"/>
<name>A0A0A7GEB7_GEOAI</name>